<dbReference type="EC" id="4.1.1.82" evidence="7"/>
<dbReference type="GO" id="GO:0033980">
    <property type="term" value="F:phosphonopyruvate decarboxylase activity"/>
    <property type="evidence" value="ECO:0007669"/>
    <property type="project" value="UniProtKB-EC"/>
</dbReference>
<dbReference type="Pfam" id="PF02775">
    <property type="entry name" value="TPP_enzyme_C"/>
    <property type="match status" value="1"/>
</dbReference>
<feature type="compositionally biased region" description="Polar residues" evidence="4">
    <location>
        <begin position="356"/>
        <end position="376"/>
    </location>
</feature>
<evidence type="ECO:0000256" key="1">
    <source>
        <dbReference type="ARBA" id="ARBA00022793"/>
    </source>
</evidence>
<dbReference type="InterPro" id="IPR012001">
    <property type="entry name" value="Thiamin_PyroP_enz_TPP-bd_dom"/>
</dbReference>
<dbReference type="Pfam" id="PF02776">
    <property type="entry name" value="TPP_enzyme_N"/>
    <property type="match status" value="1"/>
</dbReference>
<dbReference type="SUPFAM" id="SSF52518">
    <property type="entry name" value="Thiamin diphosphate-binding fold (THDP-binding)"/>
    <property type="match status" value="2"/>
</dbReference>
<evidence type="ECO:0000256" key="4">
    <source>
        <dbReference type="SAM" id="MobiDB-lite"/>
    </source>
</evidence>
<accession>A0ABT3JSR2</accession>
<feature type="region of interest" description="Disordered" evidence="4">
    <location>
        <begin position="348"/>
        <end position="376"/>
    </location>
</feature>
<feature type="domain" description="Thiamine pyrophosphate enzyme TPP-binding" evidence="5">
    <location>
        <begin position="219"/>
        <end position="343"/>
    </location>
</feature>
<name>A0ABT3JSR2_9XANT</name>
<dbReference type="RefSeq" id="WP_265126486.1">
    <property type="nucleotide sequence ID" value="NZ_JAPCHY010000002.1"/>
</dbReference>
<sequence>MIEPKAFFEALESRDVGMFTGVPDSLLSSFCAYVDDVAPEGRHVIAANEGNAVALAMGHHLATGKVSVVYMQNSGLGNTVNPLTSLADAEVYRVPMLLVIGWRGEPGVPDEPQHVKQGRITPVQLELLDIPSFELTAASDVATTVAAAFEAIERTGAPVALLVRKNAFAKYKTRRAGAKLSSMLREHALSHILDLASPDDLVVSTTGKTSRELFELRAARSEPQRDFLTVGGMGHTSSIALGVALGRPDRRVVCIDGDGSALMHMGALPIIGSLAPANLVHVLLNNAAHESVGGQPTVADRVDFKAIALASGYKAYHVADSAESLKDAWQAAAADGGPVMIEVRIDTGSRADLGRPTSSPQQNKSSFMAHATQTQG</sequence>
<dbReference type="NCBIfam" id="TIGR03297">
    <property type="entry name" value="Ppyr-DeCO2ase"/>
    <property type="match status" value="1"/>
</dbReference>
<evidence type="ECO:0000259" key="6">
    <source>
        <dbReference type="Pfam" id="PF02776"/>
    </source>
</evidence>
<proteinExistence type="predicted"/>
<protein>
    <submittedName>
        <fullName evidence="7">Phosphonopyruvate decarboxylase</fullName>
        <ecNumber evidence="7">4.1.1.82</ecNumber>
    </submittedName>
</protein>
<keyword evidence="2" id="KW-0786">Thiamine pyrophosphate</keyword>
<evidence type="ECO:0000256" key="3">
    <source>
        <dbReference type="ARBA" id="ARBA00023239"/>
    </source>
</evidence>
<dbReference type="PROSITE" id="PS00187">
    <property type="entry name" value="TPP_ENZYMES"/>
    <property type="match status" value="1"/>
</dbReference>
<evidence type="ECO:0000313" key="7">
    <source>
        <dbReference type="EMBL" id="MCW4471537.1"/>
    </source>
</evidence>
<keyword evidence="3 7" id="KW-0456">Lyase</keyword>
<dbReference type="InterPro" id="IPR011766">
    <property type="entry name" value="TPP_enzyme_TPP-bd"/>
</dbReference>
<dbReference type="InterPro" id="IPR029061">
    <property type="entry name" value="THDP-binding"/>
</dbReference>
<gene>
    <name evidence="7" type="primary">aepY</name>
    <name evidence="7" type="ORF">OK345_03335</name>
</gene>
<dbReference type="Proteomes" id="UP001209922">
    <property type="component" value="Unassembled WGS sequence"/>
</dbReference>
<reference evidence="7 8" key="1">
    <citation type="submission" date="2022-10" db="EMBL/GenBank/DDBJ databases">
        <title>Xanthomonas sp. H13-6.</title>
        <authorList>
            <person name="Liu X."/>
            <person name="Deng Z."/>
            <person name="Jiang Y."/>
            <person name="Yu T."/>
            <person name="Ai J."/>
        </authorList>
    </citation>
    <scope>NUCLEOTIDE SEQUENCE [LARGE SCALE GENOMIC DNA]</scope>
    <source>
        <strain evidence="7 8">H13-6</strain>
    </source>
</reference>
<evidence type="ECO:0000313" key="8">
    <source>
        <dbReference type="Proteomes" id="UP001209922"/>
    </source>
</evidence>
<dbReference type="InterPro" id="IPR000399">
    <property type="entry name" value="TPP-bd_CS"/>
</dbReference>
<dbReference type="PANTHER" id="PTHR42818:SF1">
    <property type="entry name" value="SULFOPYRUVATE DECARBOXYLASE"/>
    <property type="match status" value="1"/>
</dbReference>
<evidence type="ECO:0000259" key="5">
    <source>
        <dbReference type="Pfam" id="PF02775"/>
    </source>
</evidence>
<organism evidence="7 8">
    <name type="scientific">Xanthomonas chitinilytica</name>
    <dbReference type="NCBI Taxonomy" id="2989819"/>
    <lineage>
        <taxon>Bacteria</taxon>
        <taxon>Pseudomonadati</taxon>
        <taxon>Pseudomonadota</taxon>
        <taxon>Gammaproteobacteria</taxon>
        <taxon>Lysobacterales</taxon>
        <taxon>Lysobacteraceae</taxon>
        <taxon>Xanthomonas</taxon>
    </lineage>
</organism>
<dbReference type="InterPro" id="IPR051818">
    <property type="entry name" value="TPP_dependent_decarboxylase"/>
</dbReference>
<feature type="domain" description="Thiamine pyrophosphate enzyme N-terminal TPP-binding" evidence="6">
    <location>
        <begin position="6"/>
        <end position="119"/>
    </location>
</feature>
<dbReference type="CDD" id="cd07035">
    <property type="entry name" value="TPP_PYR_POX_like"/>
    <property type="match status" value="1"/>
</dbReference>
<keyword evidence="1" id="KW-0210">Decarboxylase</keyword>
<dbReference type="CDD" id="cd03371">
    <property type="entry name" value="TPP_PpyrDC"/>
    <property type="match status" value="1"/>
</dbReference>
<comment type="caution">
    <text evidence="7">The sequence shown here is derived from an EMBL/GenBank/DDBJ whole genome shotgun (WGS) entry which is preliminary data.</text>
</comment>
<keyword evidence="8" id="KW-1185">Reference proteome</keyword>
<dbReference type="EMBL" id="JAPCHY010000002">
    <property type="protein sequence ID" value="MCW4471537.1"/>
    <property type="molecule type" value="Genomic_DNA"/>
</dbReference>
<dbReference type="Gene3D" id="3.40.50.970">
    <property type="match status" value="2"/>
</dbReference>
<dbReference type="InterPro" id="IPR017684">
    <property type="entry name" value="Phosphono-pyrv_decarboxylase"/>
</dbReference>
<evidence type="ECO:0000256" key="2">
    <source>
        <dbReference type="ARBA" id="ARBA00023052"/>
    </source>
</evidence>
<dbReference type="PANTHER" id="PTHR42818">
    <property type="entry name" value="SULFOPYRUVATE DECARBOXYLASE SUBUNIT ALPHA"/>
    <property type="match status" value="1"/>
</dbReference>